<dbReference type="AlphaFoldDB" id="A0A5D4M1M4"/>
<accession>A0A5D4M1M4</accession>
<reference evidence="1 2" key="1">
    <citation type="submission" date="2019-08" db="EMBL/GenBank/DDBJ databases">
        <title>Bacillus genomes from the desert of Cuatro Cienegas, Coahuila.</title>
        <authorList>
            <person name="Olmedo-Alvarez G."/>
        </authorList>
    </citation>
    <scope>NUCLEOTIDE SEQUENCE [LARGE SCALE GENOMIC DNA]</scope>
    <source>
        <strain evidence="1 2">CH128b_4D</strain>
    </source>
</reference>
<dbReference type="RefSeq" id="WP_148955190.1">
    <property type="nucleotide sequence ID" value="NZ_VTEG01000028.1"/>
</dbReference>
<dbReference type="InterPro" id="IPR053746">
    <property type="entry name" value="Viral_HT_Connector_Assembly"/>
</dbReference>
<proteinExistence type="predicted"/>
<evidence type="ECO:0000313" key="2">
    <source>
        <dbReference type="Proteomes" id="UP000325182"/>
    </source>
</evidence>
<evidence type="ECO:0000313" key="1">
    <source>
        <dbReference type="EMBL" id="TYR95719.1"/>
    </source>
</evidence>
<gene>
    <name evidence="1" type="ORF">FZC84_21240</name>
</gene>
<dbReference type="Gene3D" id="1.10.246.150">
    <property type="match status" value="1"/>
</dbReference>
<comment type="caution">
    <text evidence="1">The sequence shown here is derived from an EMBL/GenBank/DDBJ whole genome shotgun (WGS) entry which is preliminary data.</text>
</comment>
<dbReference type="InterPro" id="IPR021146">
    <property type="entry name" value="Phage_gp6-like_head-tail"/>
</dbReference>
<dbReference type="Pfam" id="PF05135">
    <property type="entry name" value="Phage_connect_1"/>
    <property type="match status" value="1"/>
</dbReference>
<name>A0A5D4M1M4_9BACI</name>
<dbReference type="EMBL" id="VTEG01000028">
    <property type="protein sequence ID" value="TYR95719.1"/>
    <property type="molecule type" value="Genomic_DNA"/>
</dbReference>
<dbReference type="Proteomes" id="UP000325182">
    <property type="component" value="Unassembled WGS sequence"/>
</dbReference>
<sequence length="102" mass="11907">MITVEDVKEYLPQEQDALIQKTIDRVKKHLEGYTNNPELFAVETVELDDVVLYLVLKRLNPDTKHSQGKTTESIGKVSFTFEKDLPQEIKFLLLKYQRVEIL</sequence>
<organism evidence="1 2">
    <name type="scientific">Rossellomorea vietnamensis</name>
    <dbReference type="NCBI Taxonomy" id="218284"/>
    <lineage>
        <taxon>Bacteria</taxon>
        <taxon>Bacillati</taxon>
        <taxon>Bacillota</taxon>
        <taxon>Bacilli</taxon>
        <taxon>Bacillales</taxon>
        <taxon>Bacillaceae</taxon>
        <taxon>Rossellomorea</taxon>
    </lineage>
</organism>
<protein>
    <submittedName>
        <fullName evidence="1">Phage head-tail connector protein</fullName>
    </submittedName>
</protein>